<dbReference type="Pfam" id="PF00264">
    <property type="entry name" value="Tyrosinase"/>
    <property type="match status" value="1"/>
</dbReference>
<sequence>MEEKLSYIGAAQCLARTPSASLRNDNASIHDELALLHGKFGNYSHNAAPFLPWHRYFIYVYEQALRENCGYQGSLPYWDWTLDYQDLSRAPVWNLIDGFGPSRDEYGSEGVAGGHCVVSGPFAGLMPTFFEGVRDPHCLSRGILDKETVRRVGNLTVRPTVLARLANTNGSYFDFLIELEHTSHLVIPYILQGDFSKITAPNEPRQSEYNGPSRNDSSVEGVLRDFLDSGDFLPMWPRVEDVMDTEGGLLCYQYDTTVWEESWVTI</sequence>
<evidence type="ECO:0000313" key="3">
    <source>
        <dbReference type="EMBL" id="EED21564.1"/>
    </source>
</evidence>
<dbReference type="OMA" id="LMIRDEC"/>
<reference evidence="4" key="1">
    <citation type="journal article" date="2015" name="Genome Announc.">
        <title>Genome sequence of the AIDS-associated pathogen Penicillium marneffei (ATCC18224) and its near taxonomic relative Talaromyces stipitatus (ATCC10500).</title>
        <authorList>
            <person name="Nierman W.C."/>
            <person name="Fedorova-Abrams N.D."/>
            <person name="Andrianopoulos A."/>
        </authorList>
    </citation>
    <scope>NUCLEOTIDE SEQUENCE [LARGE SCALE GENOMIC DNA]</scope>
    <source>
        <strain evidence="4">ATCC 10500 / CBS 375.48 / QM 6759 / NRRL 1006</strain>
    </source>
</reference>
<dbReference type="EMBL" id="EQ962653">
    <property type="protein sequence ID" value="EED21564.1"/>
    <property type="molecule type" value="Genomic_DNA"/>
</dbReference>
<dbReference type="InterPro" id="IPR050316">
    <property type="entry name" value="Tyrosinase/Hemocyanin"/>
</dbReference>
<dbReference type="RefSeq" id="XP_002478527.1">
    <property type="nucleotide sequence ID" value="XM_002478482.1"/>
</dbReference>
<organism evidence="3 4">
    <name type="scientific">Talaromyces stipitatus (strain ATCC 10500 / CBS 375.48 / QM 6759 / NRRL 1006)</name>
    <name type="common">Penicillium stipitatum</name>
    <dbReference type="NCBI Taxonomy" id="441959"/>
    <lineage>
        <taxon>Eukaryota</taxon>
        <taxon>Fungi</taxon>
        <taxon>Dikarya</taxon>
        <taxon>Ascomycota</taxon>
        <taxon>Pezizomycotina</taxon>
        <taxon>Eurotiomycetes</taxon>
        <taxon>Eurotiomycetidae</taxon>
        <taxon>Eurotiales</taxon>
        <taxon>Trichocomaceae</taxon>
        <taxon>Talaromyces</taxon>
        <taxon>Talaromyces sect. Talaromyces</taxon>
    </lineage>
</organism>
<accession>B8M2A0</accession>
<evidence type="ECO:0000313" key="4">
    <source>
        <dbReference type="Proteomes" id="UP000001745"/>
    </source>
</evidence>
<dbReference type="AlphaFoldDB" id="B8M2A0"/>
<dbReference type="PANTHER" id="PTHR11474:SF127">
    <property type="entry name" value="TYROSINASE COPPER-BINDING DOMAIN-CONTAINING PROTEIN"/>
    <property type="match status" value="1"/>
</dbReference>
<protein>
    <recommendedName>
        <fullName evidence="2">Tyrosinase copper-binding domain-containing protein</fullName>
    </recommendedName>
</protein>
<dbReference type="PhylomeDB" id="B8M2A0"/>
<dbReference type="HOGENOM" id="CLU_035914_1_2_1"/>
<dbReference type="VEuPathDB" id="FungiDB:TSTA_088000"/>
<dbReference type="Gene3D" id="1.10.1280.10">
    <property type="entry name" value="Di-copper center containing domain from catechol oxidase"/>
    <property type="match status" value="1"/>
</dbReference>
<dbReference type="InParanoid" id="B8M2A0"/>
<dbReference type="STRING" id="441959.B8M2A0"/>
<dbReference type="InterPro" id="IPR002227">
    <property type="entry name" value="Tyrosinase_Cu-bd"/>
</dbReference>
<dbReference type="SUPFAM" id="SSF48056">
    <property type="entry name" value="Di-copper centre-containing domain"/>
    <property type="match status" value="1"/>
</dbReference>
<dbReference type="eggNOG" id="ENOG502RM4B">
    <property type="taxonomic scope" value="Eukaryota"/>
</dbReference>
<evidence type="ECO:0000259" key="2">
    <source>
        <dbReference type="Pfam" id="PF00264"/>
    </source>
</evidence>
<dbReference type="GO" id="GO:0016491">
    <property type="term" value="F:oxidoreductase activity"/>
    <property type="evidence" value="ECO:0007669"/>
    <property type="project" value="InterPro"/>
</dbReference>
<dbReference type="OrthoDB" id="6132182at2759"/>
<dbReference type="GO" id="GO:0046872">
    <property type="term" value="F:metal ion binding"/>
    <property type="evidence" value="ECO:0007669"/>
    <property type="project" value="UniProtKB-KW"/>
</dbReference>
<dbReference type="InterPro" id="IPR008922">
    <property type="entry name" value="Di-copper_centre_dom_sf"/>
</dbReference>
<proteinExistence type="predicted"/>
<dbReference type="GeneID" id="8101092"/>
<keyword evidence="1" id="KW-0479">Metal-binding</keyword>
<evidence type="ECO:0000256" key="1">
    <source>
        <dbReference type="ARBA" id="ARBA00022723"/>
    </source>
</evidence>
<dbReference type="PRINTS" id="PR00092">
    <property type="entry name" value="TYROSINASE"/>
</dbReference>
<gene>
    <name evidence="3" type="ORF">TSTA_088000</name>
</gene>
<dbReference type="PANTHER" id="PTHR11474">
    <property type="entry name" value="TYROSINASE FAMILY MEMBER"/>
    <property type="match status" value="1"/>
</dbReference>
<dbReference type="Proteomes" id="UP000001745">
    <property type="component" value="Unassembled WGS sequence"/>
</dbReference>
<feature type="domain" description="Tyrosinase copper-binding" evidence="2">
    <location>
        <begin position="30"/>
        <end position="125"/>
    </location>
</feature>
<name>B8M2A0_TALSN</name>
<keyword evidence="4" id="KW-1185">Reference proteome</keyword>